<dbReference type="GO" id="GO:0043565">
    <property type="term" value="F:sequence-specific DNA binding"/>
    <property type="evidence" value="ECO:0007669"/>
    <property type="project" value="InterPro"/>
</dbReference>
<dbReference type="AlphaFoldDB" id="A0AAV8DFM5"/>
<dbReference type="FunFam" id="1.20.5.170:FF:000019">
    <property type="entry name" value="BZIP family transcription factor"/>
    <property type="match status" value="1"/>
</dbReference>
<dbReference type="InterPro" id="IPR046347">
    <property type="entry name" value="bZIP_sf"/>
</dbReference>
<dbReference type="GO" id="GO:0005634">
    <property type="term" value="C:nucleus"/>
    <property type="evidence" value="ECO:0007669"/>
    <property type="project" value="UniProtKB-SubCell"/>
</dbReference>
<feature type="domain" description="DOG1" evidence="10">
    <location>
        <begin position="230"/>
        <end position="444"/>
    </location>
</feature>
<evidence type="ECO:0000259" key="10">
    <source>
        <dbReference type="PROSITE" id="PS51806"/>
    </source>
</evidence>
<accession>A0AAV8DFM5</accession>
<keyword evidence="6" id="KW-0539">Nucleus</keyword>
<dbReference type="SMART" id="SM00338">
    <property type="entry name" value="BRLZ"/>
    <property type="match status" value="1"/>
</dbReference>
<feature type="coiled-coil region" evidence="7">
    <location>
        <begin position="187"/>
        <end position="214"/>
    </location>
</feature>
<sequence length="474" mass="52181">MGSHGVGKTGPSRQPLGYAPTTPASHFFYHEGSTYFGELEEALMQGVSGISAGSNRKPFFTTNRPPTLEIFPSWPMRYNQTPKESVDREGSSTDSGSGQNTASQVESESPVSRKTGGGLSEQEEMMAIRATVNGDAGQGGANYPIKNQEKKIITGSTAEKSGKMLDAKTLRRLAQNREAARKSRLRKKAYMQQLESCKVKLAQMEQDLNRARSQGLFLGGATGGNLSPGAAMFDMEYARWLDENQRHMNDLRGGLAAHLSDADLRVIVDEYLTHHDDLFQLKAVTAKTDVFHLITGLWATPAERCFLWIGGFRPSELIKILLPQLDPLTEQQVVGICNLQQSSQQAEEALSQGLEQLHQSLANTMASGSLCEATDMGSYMGQMATALGTLSNLERFVRQADNLRQQTLHQLHRILTVRQSARCFSAIGEYHSRLRALSSLWASRPKETMVGDHESNCNELQAIHQPAASQFQAF</sequence>
<feature type="domain" description="BZIP" evidence="9">
    <location>
        <begin position="166"/>
        <end position="210"/>
    </location>
</feature>
<dbReference type="Gene3D" id="1.20.5.170">
    <property type="match status" value="1"/>
</dbReference>
<evidence type="ECO:0000256" key="3">
    <source>
        <dbReference type="ARBA" id="ARBA00023015"/>
    </source>
</evidence>
<comment type="caution">
    <text evidence="11">The sequence shown here is derived from an EMBL/GenBank/DDBJ whole genome shotgun (WGS) entry which is preliminary data.</text>
</comment>
<reference evidence="11" key="1">
    <citation type="submission" date="2022-08" db="EMBL/GenBank/DDBJ databases">
        <authorList>
            <person name="Marques A."/>
        </authorList>
    </citation>
    <scope>NUCLEOTIDE SEQUENCE</scope>
    <source>
        <strain evidence="11">RhyPub2mFocal</strain>
        <tissue evidence="11">Leaves</tissue>
    </source>
</reference>
<evidence type="ECO:0000256" key="1">
    <source>
        <dbReference type="ARBA" id="ARBA00004123"/>
    </source>
</evidence>
<dbReference type="PROSITE" id="PS50217">
    <property type="entry name" value="BZIP"/>
    <property type="match status" value="1"/>
</dbReference>
<evidence type="ECO:0000256" key="4">
    <source>
        <dbReference type="ARBA" id="ARBA00023125"/>
    </source>
</evidence>
<keyword evidence="4" id="KW-0238">DNA-binding</keyword>
<evidence type="ECO:0000256" key="2">
    <source>
        <dbReference type="ARBA" id="ARBA00007163"/>
    </source>
</evidence>
<comment type="subcellular location">
    <subcellularLocation>
        <location evidence="1">Nucleus</location>
    </subcellularLocation>
</comment>
<proteinExistence type="inferred from homology"/>
<keyword evidence="3" id="KW-0805">Transcription regulation</keyword>
<dbReference type="PANTHER" id="PTHR45693">
    <property type="entry name" value="TRANSCRIPTION FACTOR TGA9"/>
    <property type="match status" value="1"/>
</dbReference>
<dbReference type="InterPro" id="IPR025422">
    <property type="entry name" value="TGA_domain"/>
</dbReference>
<dbReference type="InterPro" id="IPR004827">
    <property type="entry name" value="bZIP"/>
</dbReference>
<keyword evidence="12" id="KW-1185">Reference proteome</keyword>
<protein>
    <submittedName>
        <fullName evidence="11">BZIP family transcription factor family protein</fullName>
    </submittedName>
</protein>
<dbReference type="Proteomes" id="UP001140206">
    <property type="component" value="Chromosome 4"/>
</dbReference>
<dbReference type="Pfam" id="PF00170">
    <property type="entry name" value="bZIP_1"/>
    <property type="match status" value="1"/>
</dbReference>
<evidence type="ECO:0000313" key="12">
    <source>
        <dbReference type="Proteomes" id="UP001140206"/>
    </source>
</evidence>
<dbReference type="Pfam" id="PF14144">
    <property type="entry name" value="DOG1"/>
    <property type="match status" value="1"/>
</dbReference>
<keyword evidence="7" id="KW-0175">Coiled coil</keyword>
<name>A0AAV8DFM5_9POAL</name>
<dbReference type="PANTHER" id="PTHR45693:SF28">
    <property type="entry name" value="TRANSCRIPTION FACTOR TGAL4"/>
    <property type="match status" value="1"/>
</dbReference>
<dbReference type="PROSITE" id="PS00036">
    <property type="entry name" value="BZIP_BASIC"/>
    <property type="match status" value="1"/>
</dbReference>
<evidence type="ECO:0000259" key="9">
    <source>
        <dbReference type="PROSITE" id="PS50217"/>
    </source>
</evidence>
<dbReference type="GO" id="GO:0003700">
    <property type="term" value="F:DNA-binding transcription factor activity"/>
    <property type="evidence" value="ECO:0007669"/>
    <property type="project" value="InterPro"/>
</dbReference>
<dbReference type="GO" id="GO:0006351">
    <property type="term" value="P:DNA-templated transcription"/>
    <property type="evidence" value="ECO:0007669"/>
    <property type="project" value="InterPro"/>
</dbReference>
<evidence type="ECO:0000256" key="5">
    <source>
        <dbReference type="ARBA" id="ARBA00023163"/>
    </source>
</evidence>
<evidence type="ECO:0000256" key="6">
    <source>
        <dbReference type="ARBA" id="ARBA00023242"/>
    </source>
</evidence>
<dbReference type="PROSITE" id="PS51806">
    <property type="entry name" value="DOG1"/>
    <property type="match status" value="1"/>
</dbReference>
<organism evidence="11 12">
    <name type="scientific">Rhynchospora pubera</name>
    <dbReference type="NCBI Taxonomy" id="906938"/>
    <lineage>
        <taxon>Eukaryota</taxon>
        <taxon>Viridiplantae</taxon>
        <taxon>Streptophyta</taxon>
        <taxon>Embryophyta</taxon>
        <taxon>Tracheophyta</taxon>
        <taxon>Spermatophyta</taxon>
        <taxon>Magnoliopsida</taxon>
        <taxon>Liliopsida</taxon>
        <taxon>Poales</taxon>
        <taxon>Cyperaceae</taxon>
        <taxon>Cyperoideae</taxon>
        <taxon>Rhynchosporeae</taxon>
        <taxon>Rhynchospora</taxon>
    </lineage>
</organism>
<gene>
    <name evidence="11" type="ORF">LUZ62_077110</name>
</gene>
<evidence type="ECO:0000256" key="8">
    <source>
        <dbReference type="SAM" id="MobiDB-lite"/>
    </source>
</evidence>
<evidence type="ECO:0000256" key="7">
    <source>
        <dbReference type="SAM" id="Coils"/>
    </source>
</evidence>
<dbReference type="SUPFAM" id="SSF57959">
    <property type="entry name" value="Leucine zipper domain"/>
    <property type="match status" value="1"/>
</dbReference>
<feature type="region of interest" description="Disordered" evidence="8">
    <location>
        <begin position="50"/>
        <end position="120"/>
    </location>
</feature>
<feature type="compositionally biased region" description="Polar residues" evidence="8">
    <location>
        <begin position="92"/>
        <end position="112"/>
    </location>
</feature>
<keyword evidence="5" id="KW-0804">Transcription</keyword>
<comment type="similarity">
    <text evidence="2">Belongs to the bZIP family.</text>
</comment>
<dbReference type="EMBL" id="JAMFTS010000004">
    <property type="protein sequence ID" value="KAJ4766735.1"/>
    <property type="molecule type" value="Genomic_DNA"/>
</dbReference>
<evidence type="ECO:0000313" key="11">
    <source>
        <dbReference type="EMBL" id="KAJ4766735.1"/>
    </source>
</evidence>